<dbReference type="Pfam" id="PF01555">
    <property type="entry name" value="N6_N4_Mtase"/>
    <property type="match status" value="1"/>
</dbReference>
<evidence type="ECO:0000313" key="6">
    <source>
        <dbReference type="EMBL" id="MCU4971979.1"/>
    </source>
</evidence>
<dbReference type="SUPFAM" id="SSF53335">
    <property type="entry name" value="S-adenosyl-L-methionine-dependent methyltransferases"/>
    <property type="match status" value="1"/>
</dbReference>
<comment type="caution">
    <text evidence="6">The sequence shown here is derived from an EMBL/GenBank/DDBJ whole genome shotgun (WGS) entry which is preliminary data.</text>
</comment>
<dbReference type="InterPro" id="IPR001091">
    <property type="entry name" value="RM_Methyltransferase"/>
</dbReference>
<dbReference type="PRINTS" id="PR00508">
    <property type="entry name" value="S21N4MTFRASE"/>
</dbReference>
<feature type="region of interest" description="Disordered" evidence="4">
    <location>
        <begin position="87"/>
        <end position="115"/>
    </location>
</feature>
<name>A0ABT2QAM0_9EURY</name>
<evidence type="ECO:0000256" key="4">
    <source>
        <dbReference type="SAM" id="MobiDB-lite"/>
    </source>
</evidence>
<dbReference type="InterPro" id="IPR029063">
    <property type="entry name" value="SAM-dependent_MTases_sf"/>
</dbReference>
<dbReference type="RefSeq" id="WP_338007084.1">
    <property type="nucleotide sequence ID" value="NZ_JAOPKB010000002.1"/>
</dbReference>
<keyword evidence="1 3" id="KW-0489">Methyltransferase</keyword>
<dbReference type="CDD" id="cd02440">
    <property type="entry name" value="AdoMet_MTases"/>
    <property type="match status" value="1"/>
</dbReference>
<keyword evidence="7" id="KW-1185">Reference proteome</keyword>
<organism evidence="6 7">
    <name type="scientific">Natronoglomus mannanivorans</name>
    <dbReference type="NCBI Taxonomy" id="2979990"/>
    <lineage>
        <taxon>Archaea</taxon>
        <taxon>Methanobacteriati</taxon>
        <taxon>Methanobacteriota</taxon>
        <taxon>Stenosarchaea group</taxon>
        <taxon>Halobacteria</taxon>
        <taxon>Halobacteriales</taxon>
        <taxon>Natrialbaceae</taxon>
        <taxon>Natronoglomus</taxon>
    </lineage>
</organism>
<comment type="catalytic activity">
    <reaction evidence="3">
        <text>a 2'-deoxycytidine in DNA + S-adenosyl-L-methionine = an N(4)-methyl-2'-deoxycytidine in DNA + S-adenosyl-L-homocysteine + H(+)</text>
        <dbReference type="Rhea" id="RHEA:16857"/>
        <dbReference type="Rhea" id="RHEA-COMP:11369"/>
        <dbReference type="Rhea" id="RHEA-COMP:13674"/>
        <dbReference type="ChEBI" id="CHEBI:15378"/>
        <dbReference type="ChEBI" id="CHEBI:57856"/>
        <dbReference type="ChEBI" id="CHEBI:59789"/>
        <dbReference type="ChEBI" id="CHEBI:85452"/>
        <dbReference type="ChEBI" id="CHEBI:137933"/>
        <dbReference type="EC" id="2.1.1.113"/>
    </reaction>
</comment>
<reference evidence="6 7" key="1">
    <citation type="submission" date="2022-09" db="EMBL/GenBank/DDBJ databases">
        <title>Enrichment on poylsaccharides allowed isolation of novel metabolic and taxonomic groups of Haloarchaea.</title>
        <authorList>
            <person name="Sorokin D.Y."/>
            <person name="Elcheninov A.G."/>
            <person name="Khizhniak T.V."/>
            <person name="Kolganova T.V."/>
            <person name="Kublanov I.V."/>
        </authorList>
    </citation>
    <scope>NUCLEOTIDE SEQUENCE [LARGE SCALE GENOMIC DNA]</scope>
    <source>
        <strain evidence="6 7">AArc-m2/3/4</strain>
    </source>
</reference>
<dbReference type="EMBL" id="JAOPKB010000002">
    <property type="protein sequence ID" value="MCU4971979.1"/>
    <property type="molecule type" value="Genomic_DNA"/>
</dbReference>
<keyword evidence="3" id="KW-0949">S-adenosyl-L-methionine</keyword>
<dbReference type="Gene3D" id="3.40.50.150">
    <property type="entry name" value="Vaccinia Virus protein VP39"/>
    <property type="match status" value="2"/>
</dbReference>
<dbReference type="Proteomes" id="UP001320972">
    <property type="component" value="Unassembled WGS sequence"/>
</dbReference>
<accession>A0ABT2QAM0</accession>
<keyword evidence="3" id="KW-0680">Restriction system</keyword>
<evidence type="ECO:0000313" key="7">
    <source>
        <dbReference type="Proteomes" id="UP001320972"/>
    </source>
</evidence>
<gene>
    <name evidence="6" type="ORF">OB955_04410</name>
</gene>
<evidence type="ECO:0000259" key="5">
    <source>
        <dbReference type="Pfam" id="PF01555"/>
    </source>
</evidence>
<evidence type="ECO:0000256" key="3">
    <source>
        <dbReference type="RuleBase" id="RU362026"/>
    </source>
</evidence>
<sequence length="259" mass="28701">MRTRTRTVLSVPIEREGTLPLAFPDDLRFPEALVREFIERDTDAGDTVFDPFAGFGTVLRVAADLDRRAYGLEYDAEKVTYARERLEAATEGGSDSNLNSDSSSETKAPESPISTLHHGDALELSSYDLPMFDYCFTSPPFATDGTTVDPLRDYAGESDYETYLEDLQDVFAQVNRRMRPGGRVVLEVSNLKHDGEVTTLAWDVADSVGEELEFQGEVIVAWEGDETDGYGEEDDGIYGYGYDHSYCLVFEAEGTESGS</sequence>
<dbReference type="InterPro" id="IPR002941">
    <property type="entry name" value="DNA_methylase_N4/N6"/>
</dbReference>
<protein>
    <recommendedName>
        <fullName evidence="3">Type II methyltransferase</fullName>
        <ecNumber evidence="3">2.1.1.113</ecNumber>
    </recommendedName>
    <alternativeName>
        <fullName evidence="3">N-4 cytosine-specific methyltransferase</fullName>
    </alternativeName>
</protein>
<feature type="compositionally biased region" description="Low complexity" evidence="4">
    <location>
        <begin position="94"/>
        <end position="103"/>
    </location>
</feature>
<proteinExistence type="inferred from homology"/>
<evidence type="ECO:0000256" key="2">
    <source>
        <dbReference type="ARBA" id="ARBA00022679"/>
    </source>
</evidence>
<evidence type="ECO:0000256" key="1">
    <source>
        <dbReference type="ARBA" id="ARBA00022603"/>
    </source>
</evidence>
<keyword evidence="2" id="KW-0808">Transferase</keyword>
<comment type="similarity">
    <text evidence="3">Belongs to the N(4)/N(6)-methyltransferase family.</text>
</comment>
<dbReference type="EC" id="2.1.1.113" evidence="3"/>
<feature type="domain" description="DNA methylase N-4/N-6" evidence="5">
    <location>
        <begin position="28"/>
        <end position="83"/>
    </location>
</feature>